<comment type="caution">
    <text evidence="17">The sequence shown here is derived from an EMBL/GenBank/DDBJ whole genome shotgun (WGS) entry which is preliminary data.</text>
</comment>
<dbReference type="InterPro" id="IPR001841">
    <property type="entry name" value="Znf_RING"/>
</dbReference>
<evidence type="ECO:0000313" key="18">
    <source>
        <dbReference type="Proteomes" id="UP000187209"/>
    </source>
</evidence>
<keyword evidence="9 14" id="KW-0863">Zinc-finger</keyword>
<dbReference type="EMBL" id="MPUH01000219">
    <property type="protein sequence ID" value="OMJ86000.1"/>
    <property type="molecule type" value="Genomic_DNA"/>
</dbReference>
<evidence type="ECO:0000256" key="5">
    <source>
        <dbReference type="ARBA" id="ARBA00022679"/>
    </source>
</evidence>
<organism evidence="17 18">
    <name type="scientific">Stentor coeruleus</name>
    <dbReference type="NCBI Taxonomy" id="5963"/>
    <lineage>
        <taxon>Eukaryota</taxon>
        <taxon>Sar</taxon>
        <taxon>Alveolata</taxon>
        <taxon>Ciliophora</taxon>
        <taxon>Postciliodesmatophora</taxon>
        <taxon>Heterotrichea</taxon>
        <taxon>Heterotrichida</taxon>
        <taxon>Stentoridae</taxon>
        <taxon>Stentor</taxon>
    </lineage>
</organism>
<dbReference type="GO" id="GO:0061630">
    <property type="term" value="F:ubiquitin protein ligase activity"/>
    <property type="evidence" value="ECO:0007669"/>
    <property type="project" value="UniProtKB-EC"/>
</dbReference>
<dbReference type="PANTHER" id="PTHR11685">
    <property type="entry name" value="RBR FAMILY RING FINGER AND IBR DOMAIN-CONTAINING"/>
    <property type="match status" value="1"/>
</dbReference>
<dbReference type="FunFam" id="3.30.40.10:FF:000051">
    <property type="entry name" value="RBR-type E3 ubiquitin transferase"/>
    <property type="match status" value="1"/>
</dbReference>
<keyword evidence="13" id="KW-0472">Membrane</keyword>
<keyword evidence="6" id="KW-0812">Transmembrane</keyword>
<keyword evidence="8" id="KW-0677">Repeat</keyword>
<evidence type="ECO:0000256" key="11">
    <source>
        <dbReference type="ARBA" id="ARBA00022833"/>
    </source>
</evidence>
<evidence type="ECO:0000256" key="7">
    <source>
        <dbReference type="ARBA" id="ARBA00022723"/>
    </source>
</evidence>
<evidence type="ECO:0000256" key="2">
    <source>
        <dbReference type="ARBA" id="ARBA00004167"/>
    </source>
</evidence>
<dbReference type="Gene3D" id="1.20.120.1750">
    <property type="match status" value="1"/>
</dbReference>
<keyword evidence="11" id="KW-0862">Zinc</keyword>
<dbReference type="GO" id="GO:0008270">
    <property type="term" value="F:zinc ion binding"/>
    <property type="evidence" value="ECO:0007669"/>
    <property type="project" value="UniProtKB-KW"/>
</dbReference>
<proteinExistence type="predicted"/>
<keyword evidence="18" id="KW-1185">Reference proteome</keyword>
<dbReference type="PROSITE" id="PS51873">
    <property type="entry name" value="TRIAD"/>
    <property type="match status" value="1"/>
</dbReference>
<dbReference type="GO" id="GO:0005737">
    <property type="term" value="C:cytoplasm"/>
    <property type="evidence" value="ECO:0007669"/>
    <property type="project" value="UniProtKB-ARBA"/>
</dbReference>
<evidence type="ECO:0000256" key="1">
    <source>
        <dbReference type="ARBA" id="ARBA00001798"/>
    </source>
</evidence>
<dbReference type="InterPro" id="IPR031127">
    <property type="entry name" value="E3_UB_ligase_RBR"/>
</dbReference>
<dbReference type="InterPro" id="IPR017907">
    <property type="entry name" value="Znf_RING_CS"/>
</dbReference>
<keyword evidence="7" id="KW-0479">Metal-binding</keyword>
<evidence type="ECO:0000256" key="14">
    <source>
        <dbReference type="PROSITE-ProRule" id="PRU00175"/>
    </source>
</evidence>
<evidence type="ECO:0000256" key="4">
    <source>
        <dbReference type="ARBA" id="ARBA00012251"/>
    </source>
</evidence>
<comment type="pathway">
    <text evidence="3">Protein modification; protein ubiquitination.</text>
</comment>
<feature type="domain" description="RING-type" evidence="16">
    <location>
        <begin position="101"/>
        <end position="315"/>
    </location>
</feature>
<keyword evidence="10" id="KW-0833">Ubl conjugation pathway</keyword>
<dbReference type="InterPro" id="IPR013083">
    <property type="entry name" value="Znf_RING/FYVE/PHD"/>
</dbReference>
<keyword evidence="12" id="KW-1133">Transmembrane helix</keyword>
<dbReference type="Proteomes" id="UP000187209">
    <property type="component" value="Unassembled WGS sequence"/>
</dbReference>
<evidence type="ECO:0000256" key="12">
    <source>
        <dbReference type="ARBA" id="ARBA00022989"/>
    </source>
</evidence>
<evidence type="ECO:0000256" key="8">
    <source>
        <dbReference type="ARBA" id="ARBA00022737"/>
    </source>
</evidence>
<evidence type="ECO:0000256" key="13">
    <source>
        <dbReference type="ARBA" id="ARBA00023136"/>
    </source>
</evidence>
<dbReference type="PROSITE" id="PS00518">
    <property type="entry name" value="ZF_RING_1"/>
    <property type="match status" value="1"/>
</dbReference>
<dbReference type="PROSITE" id="PS50089">
    <property type="entry name" value="ZF_RING_2"/>
    <property type="match status" value="1"/>
</dbReference>
<evidence type="ECO:0000256" key="10">
    <source>
        <dbReference type="ARBA" id="ARBA00022786"/>
    </source>
</evidence>
<dbReference type="SMART" id="SM00184">
    <property type="entry name" value="RING"/>
    <property type="match status" value="1"/>
</dbReference>
<dbReference type="AlphaFoldDB" id="A0A1R2CAK8"/>
<evidence type="ECO:0000256" key="3">
    <source>
        <dbReference type="ARBA" id="ARBA00004906"/>
    </source>
</evidence>
<dbReference type="InterPro" id="IPR018957">
    <property type="entry name" value="Znf_C3HC4_RING-type"/>
</dbReference>
<evidence type="ECO:0000259" key="15">
    <source>
        <dbReference type="PROSITE" id="PS50089"/>
    </source>
</evidence>
<name>A0A1R2CAK8_9CILI</name>
<evidence type="ECO:0000313" key="17">
    <source>
        <dbReference type="EMBL" id="OMJ86000.1"/>
    </source>
</evidence>
<dbReference type="GO" id="GO:0031090">
    <property type="term" value="C:organelle membrane"/>
    <property type="evidence" value="ECO:0007669"/>
    <property type="project" value="UniProtKB-ARBA"/>
</dbReference>
<reference evidence="17 18" key="1">
    <citation type="submission" date="2016-11" db="EMBL/GenBank/DDBJ databases">
        <title>The macronuclear genome of Stentor coeruleus: a giant cell with tiny introns.</title>
        <authorList>
            <person name="Slabodnick M."/>
            <person name="Ruby J.G."/>
            <person name="Reiff S.B."/>
            <person name="Swart E.C."/>
            <person name="Gosai S."/>
            <person name="Prabakaran S."/>
            <person name="Witkowska E."/>
            <person name="Larue G.E."/>
            <person name="Fisher S."/>
            <person name="Freeman R.M."/>
            <person name="Gunawardena J."/>
            <person name="Chu W."/>
            <person name="Stover N.A."/>
            <person name="Gregory B.D."/>
            <person name="Nowacki M."/>
            <person name="Derisi J."/>
            <person name="Roy S.W."/>
            <person name="Marshall W.F."/>
            <person name="Sood P."/>
        </authorList>
    </citation>
    <scope>NUCLEOTIDE SEQUENCE [LARGE SCALE GENOMIC DNA]</scope>
    <source>
        <strain evidence="17">WM001</strain>
    </source>
</reference>
<evidence type="ECO:0000256" key="6">
    <source>
        <dbReference type="ARBA" id="ARBA00022692"/>
    </source>
</evidence>
<dbReference type="InterPro" id="IPR044066">
    <property type="entry name" value="TRIAD_supradom"/>
</dbReference>
<dbReference type="SUPFAM" id="SSF57850">
    <property type="entry name" value="RING/U-box"/>
    <property type="match status" value="2"/>
</dbReference>
<dbReference type="Pfam" id="PF00097">
    <property type="entry name" value="zf-C3HC4"/>
    <property type="match status" value="1"/>
</dbReference>
<evidence type="ECO:0000256" key="9">
    <source>
        <dbReference type="ARBA" id="ARBA00022771"/>
    </source>
</evidence>
<dbReference type="OrthoDB" id="304870at2759"/>
<feature type="domain" description="RING-type" evidence="15">
    <location>
        <begin position="105"/>
        <end position="155"/>
    </location>
</feature>
<protein>
    <recommendedName>
        <fullName evidence="4">RBR-type E3 ubiquitin transferase</fullName>
        <ecNumber evidence="4">2.3.2.31</ecNumber>
    </recommendedName>
</protein>
<comment type="subcellular location">
    <subcellularLocation>
        <location evidence="2">Membrane</location>
        <topology evidence="2">Single-pass membrane protein</topology>
    </subcellularLocation>
</comment>
<dbReference type="EC" id="2.3.2.31" evidence="4"/>
<comment type="catalytic activity">
    <reaction evidence="1">
        <text>[E2 ubiquitin-conjugating enzyme]-S-ubiquitinyl-L-cysteine + [acceptor protein]-L-lysine = [E2 ubiquitin-conjugating enzyme]-L-cysteine + [acceptor protein]-N(6)-ubiquitinyl-L-lysine.</text>
        <dbReference type="EC" id="2.3.2.31"/>
    </reaction>
</comment>
<dbReference type="Gene3D" id="3.30.40.10">
    <property type="entry name" value="Zinc/RING finger domain, C3HC4 (zinc finger)"/>
    <property type="match status" value="1"/>
</dbReference>
<sequence>MESSIDRECMANSSQQCTFCSKVIHETEKTSVIYLSCNNHFICSKVCANEFAIICTENNILNWESTQCFICSIPLSKDFYRSIYGEYFEEIVKKAYDEIVPDFTCAICYKIYKITDSIILQCNHKYCRNCLKIYLEYKINEAKVSKEDLACPECNLFIHISYLKEIVDSEIFIKYEFFSMEKWTPKLQYGEFFYCCNGVDCNYKAILSKRAEEFECPRCRKKCCPKCKEEVHKSLTCEESIKKKKDALDEEIFNNSLKSSGYIRCPWCGNGIEKITGCNFVTCLSSQCRGQKYLCFDCRNGLSQDHQQHNCIRTN</sequence>
<gene>
    <name evidence="17" type="ORF">SteCoe_12568</name>
</gene>
<accession>A0A1R2CAK8</accession>
<keyword evidence="5" id="KW-0808">Transferase</keyword>
<dbReference type="GO" id="GO:0016567">
    <property type="term" value="P:protein ubiquitination"/>
    <property type="evidence" value="ECO:0007669"/>
    <property type="project" value="InterPro"/>
</dbReference>
<evidence type="ECO:0000259" key="16">
    <source>
        <dbReference type="PROSITE" id="PS51873"/>
    </source>
</evidence>